<dbReference type="InterPro" id="IPR041605">
    <property type="entry name" value="Exo_C"/>
</dbReference>
<comment type="caution">
    <text evidence="2">The sequence shown here is derived from an EMBL/GenBank/DDBJ whole genome shotgun (WGS) entry which is preliminary data.</text>
</comment>
<accession>A0A6N9U663</accession>
<protein>
    <submittedName>
        <fullName evidence="2">Ribonuclease D</fullName>
    </submittedName>
</protein>
<dbReference type="Gene3D" id="1.10.150.80">
    <property type="entry name" value="HRDC domain"/>
    <property type="match status" value="1"/>
</dbReference>
<dbReference type="InterPro" id="IPR044876">
    <property type="entry name" value="HRDC_dom_sf"/>
</dbReference>
<dbReference type="EMBL" id="JAAGLQ010000241">
    <property type="protein sequence ID" value="NEA16335.1"/>
    <property type="molecule type" value="Genomic_DNA"/>
</dbReference>
<evidence type="ECO:0000313" key="2">
    <source>
        <dbReference type="EMBL" id="NEA16335.1"/>
    </source>
</evidence>
<dbReference type="Proteomes" id="UP000471293">
    <property type="component" value="Unassembled WGS sequence"/>
</dbReference>
<reference evidence="2 3" key="1">
    <citation type="submission" date="2020-01" db="EMBL/GenBank/DDBJ databases">
        <title>Insect and environment-associated Actinomycetes.</title>
        <authorList>
            <person name="Currrie C."/>
            <person name="Chevrette M."/>
            <person name="Carlson C."/>
            <person name="Stubbendieck R."/>
            <person name="Wendt-Pienkowski E."/>
        </authorList>
    </citation>
    <scope>NUCLEOTIDE SEQUENCE [LARGE SCALE GENOMIC DNA]</scope>
    <source>
        <strain evidence="2 3">SID11342</strain>
    </source>
</reference>
<dbReference type="AlphaFoldDB" id="A0A6N9U663"/>
<evidence type="ECO:0000259" key="1">
    <source>
        <dbReference type="Pfam" id="PF18305"/>
    </source>
</evidence>
<feature type="non-terminal residue" evidence="2">
    <location>
        <position position="1"/>
    </location>
</feature>
<evidence type="ECO:0000313" key="3">
    <source>
        <dbReference type="Proteomes" id="UP000471293"/>
    </source>
</evidence>
<name>A0A6N9U663_STRHA</name>
<organism evidence="2 3">
    <name type="scientific">Streptomyces halstedii</name>
    <dbReference type="NCBI Taxonomy" id="1944"/>
    <lineage>
        <taxon>Bacteria</taxon>
        <taxon>Bacillati</taxon>
        <taxon>Actinomycetota</taxon>
        <taxon>Actinomycetes</taxon>
        <taxon>Kitasatosporales</taxon>
        <taxon>Streptomycetaceae</taxon>
        <taxon>Streptomyces</taxon>
    </lineage>
</organism>
<sequence>KDPAAAARLSAARTAVSGLAEELHMPQENLITPDTVRRVCWEPPKALTPGAVETALAGYGARRWQIEQVGPLLLRALDTGA</sequence>
<gene>
    <name evidence="2" type="ORF">G3I29_12505</name>
</gene>
<proteinExistence type="predicted"/>
<feature type="domain" description="3'-5' exonuclease C-terminal" evidence="1">
    <location>
        <begin position="1"/>
        <end position="77"/>
    </location>
</feature>
<dbReference type="Pfam" id="PF18305">
    <property type="entry name" value="DNA_pol_A_exoN"/>
    <property type="match status" value="1"/>
</dbReference>